<dbReference type="EMBL" id="CAJOBE010001254">
    <property type="protein sequence ID" value="CAF3727659.1"/>
    <property type="molecule type" value="Genomic_DNA"/>
</dbReference>
<feature type="disulfide bond" evidence="6">
    <location>
        <begin position="372"/>
        <end position="382"/>
    </location>
</feature>
<feature type="disulfide bond" evidence="6">
    <location>
        <begin position="474"/>
        <end position="483"/>
    </location>
</feature>
<name>A0A818WMC2_9BILA</name>
<accession>A0A818WMC2</accession>
<evidence type="ECO:0000256" key="4">
    <source>
        <dbReference type="ARBA" id="ARBA00023157"/>
    </source>
</evidence>
<dbReference type="Proteomes" id="UP000663874">
    <property type="component" value="Unassembled WGS sequence"/>
</dbReference>
<feature type="domain" description="EGF-like" evidence="8">
    <location>
        <begin position="486"/>
        <end position="526"/>
    </location>
</feature>
<evidence type="ECO:0000256" key="1">
    <source>
        <dbReference type="ARBA" id="ARBA00022536"/>
    </source>
</evidence>
<dbReference type="CDD" id="cd00054">
    <property type="entry name" value="EGF_CA"/>
    <property type="match status" value="1"/>
</dbReference>
<feature type="domain" description="EGF-like" evidence="8">
    <location>
        <begin position="294"/>
        <end position="324"/>
    </location>
</feature>
<feature type="disulfide bond" evidence="6">
    <location>
        <begin position="727"/>
        <end position="736"/>
    </location>
</feature>
<feature type="domain" description="EGF-like" evidence="8">
    <location>
        <begin position="816"/>
        <end position="853"/>
    </location>
</feature>
<dbReference type="FunFam" id="2.10.25.10:FF:000610">
    <property type="entry name" value="protein HEG homolog 1 isoform X1"/>
    <property type="match status" value="1"/>
</dbReference>
<dbReference type="PROSITE" id="PS50026">
    <property type="entry name" value="EGF_3"/>
    <property type="match status" value="15"/>
</dbReference>
<dbReference type="CDD" id="cd09631">
    <property type="entry name" value="DOMON_DOH"/>
    <property type="match status" value="1"/>
</dbReference>
<feature type="disulfide bond" evidence="6">
    <location>
        <begin position="805"/>
        <end position="814"/>
    </location>
</feature>
<feature type="disulfide bond" evidence="6">
    <location>
        <begin position="516"/>
        <end position="525"/>
    </location>
</feature>
<sequence length="939" mass="101231">MRHLSYLLLLLLLIIQNIRQVESQCSGGIWTIQDLTIGLFIIAWKYDISSNTVQFIIQGQANSSIDLTSTYIAIGWSDTATTMNNMDVAMFFPGTQIIQDRYSQGYLVPSIDNQQDFCVIQTNMTSQNIYITFERLTTTGDIDDISFTSDVSLMFSMGSYTLLNDTNSFKLHDHFFHKSLTTSINLINCISIGCLTANCTTESCPCLQDITSNVGQCTCFPSSLCISNSTNSILTTTISPISAIINGSCENQTNPCSSNGICLQISSNQFICQCKTDYTGVMCQTPLFTPDINILNTCQCVNGGVCLINGTCSCSDRYRGKFCQLENPCNDYCHDNGLCTVVCMDTSCDIPNCTCLNGYSGDQCTTIINNVCQSNPCVNGTCTETISGDFQCQCNNGYIGSRCDMINSCLSNPCNQGTCVTSSNCLGKICGHSCLCPNDTTGTNCEIGANPCWSNPCKNGGNCLISSNTYSCQCISPYGGTNCDVIINVCTPNPCLNNGYCIRNLNISDGGYRCECQNGYIGTRCEYLNGCISSPCQNNAQCIPSTMNCSSTTCSISCICLNGTTGLYCEQNDTSCSTISCLNGGICLINEETNISYCQCPPNTTGNRCETIQTVCTNTTCSNHGICFIDTRSNNYTAHCLCSQGYTGQYCQISLLSISNCSKEPCGYDGTCIQTSISSYYCICSNGLTGQSCESSVLTSCTNSPCRHLSTCQQIENTNPPNYKCICPNYLTGDRCQYTNTCQKQPCLNQGSCIVLGPQNNFMCLCSPGYGHYDCSIYLGLSCNPNVCLNGGICDHNSTNIQCICPTNYAGPRCEWTSVCSMNTCLNDGTCRQIGPTIAECLCQIGFTGPTCNLRDSCARSPCKNGGGCTTLLVDTGTSWSAYRCVCPPGIYGQNCDTAISSCSNMVCPAYKICSEQPTGPVCTCAGNKVGTFCQYGKL</sequence>
<feature type="disulfide bond" evidence="6">
    <location>
        <begin position="314"/>
        <end position="323"/>
    </location>
</feature>
<dbReference type="PROSITE" id="PS50836">
    <property type="entry name" value="DOMON"/>
    <property type="match status" value="1"/>
</dbReference>
<dbReference type="SMART" id="SM00664">
    <property type="entry name" value="DoH"/>
    <property type="match status" value="1"/>
</dbReference>
<dbReference type="GO" id="GO:0005509">
    <property type="term" value="F:calcium ion binding"/>
    <property type="evidence" value="ECO:0007669"/>
    <property type="project" value="InterPro"/>
</dbReference>
<feature type="disulfide bond" evidence="6">
    <location>
        <begin position="581"/>
        <end position="598"/>
    </location>
</feature>
<dbReference type="PROSITE" id="PS00022">
    <property type="entry name" value="EGF_1"/>
    <property type="match status" value="16"/>
</dbReference>
<dbReference type="FunFam" id="2.10.25.10:FF:000012">
    <property type="entry name" value="Delta-like protein"/>
    <property type="match status" value="1"/>
</dbReference>
<keyword evidence="4 6" id="KW-1015">Disulfide bond</keyword>
<dbReference type="AlphaFoldDB" id="A0A818WMC2"/>
<feature type="disulfide bond" evidence="6">
    <location>
        <begin position="394"/>
        <end position="403"/>
    </location>
</feature>
<evidence type="ECO:0000256" key="3">
    <source>
        <dbReference type="ARBA" id="ARBA00022737"/>
    </source>
</evidence>
<feature type="domain" description="EGF-like" evidence="8">
    <location>
        <begin position="854"/>
        <end position="897"/>
    </location>
</feature>
<feature type="domain" description="EGF-like" evidence="8">
    <location>
        <begin position="657"/>
        <end position="694"/>
    </location>
</feature>
<feature type="domain" description="EGF-like" evidence="8">
    <location>
        <begin position="572"/>
        <end position="610"/>
    </location>
</feature>
<evidence type="ECO:0000256" key="7">
    <source>
        <dbReference type="SAM" id="SignalP"/>
    </source>
</evidence>
<dbReference type="InterPro" id="IPR000742">
    <property type="entry name" value="EGF"/>
</dbReference>
<feature type="domain" description="EGF-like" evidence="8">
    <location>
        <begin position="779"/>
        <end position="815"/>
    </location>
</feature>
<dbReference type="InterPro" id="IPR005018">
    <property type="entry name" value="DOMON_domain"/>
</dbReference>
<feature type="signal peptide" evidence="7">
    <location>
        <begin position="1"/>
        <end position="23"/>
    </location>
</feature>
<feature type="disulfide bond" evidence="6">
    <location>
        <begin position="766"/>
        <end position="775"/>
    </location>
</feature>
<dbReference type="Pfam" id="PF03351">
    <property type="entry name" value="DOMON"/>
    <property type="match status" value="1"/>
</dbReference>
<feature type="disulfide bond" evidence="6">
    <location>
        <begin position="887"/>
        <end position="896"/>
    </location>
</feature>
<evidence type="ECO:0000256" key="2">
    <source>
        <dbReference type="ARBA" id="ARBA00022729"/>
    </source>
</evidence>
<feature type="disulfide bond" evidence="6">
    <location>
        <begin position="925"/>
        <end position="934"/>
    </location>
</feature>
<evidence type="ECO:0000256" key="6">
    <source>
        <dbReference type="PROSITE-ProRule" id="PRU00076"/>
    </source>
</evidence>
<reference evidence="10" key="1">
    <citation type="submission" date="2021-02" db="EMBL/GenBank/DDBJ databases">
        <authorList>
            <person name="Nowell W R."/>
        </authorList>
    </citation>
    <scope>NUCLEOTIDE SEQUENCE</scope>
</reference>
<feature type="disulfide bond" evidence="6">
    <location>
        <begin position="747"/>
        <end position="764"/>
    </location>
</feature>
<dbReference type="PANTHER" id="PTHR24049">
    <property type="entry name" value="CRUMBS FAMILY MEMBER"/>
    <property type="match status" value="1"/>
</dbReference>
<feature type="domain" description="EGF-like" evidence="8">
    <location>
        <begin position="527"/>
        <end position="570"/>
    </location>
</feature>
<dbReference type="Gene3D" id="2.10.25.10">
    <property type="entry name" value="Laminin"/>
    <property type="match status" value="12"/>
</dbReference>
<evidence type="ECO:0000313" key="11">
    <source>
        <dbReference type="Proteomes" id="UP000663874"/>
    </source>
</evidence>
<evidence type="ECO:0000259" key="8">
    <source>
        <dbReference type="PROSITE" id="PS50026"/>
    </source>
</evidence>
<feature type="disulfide bond" evidence="6">
    <location>
        <begin position="843"/>
        <end position="852"/>
    </location>
</feature>
<comment type="caution">
    <text evidence="10">The sequence shown here is derived from an EMBL/GenBank/DDBJ whole genome shotgun (WGS) entry which is preliminary data.</text>
</comment>
<evidence type="ECO:0000256" key="5">
    <source>
        <dbReference type="ARBA" id="ARBA00023180"/>
    </source>
</evidence>
<keyword evidence="1 6" id="KW-0245">EGF-like domain</keyword>
<dbReference type="SMART" id="SM00181">
    <property type="entry name" value="EGF"/>
    <property type="match status" value="17"/>
</dbReference>
<keyword evidence="5" id="KW-0325">Glycoprotein</keyword>
<comment type="caution">
    <text evidence="6">Lacks conserved residue(s) required for the propagation of feature annotation.</text>
</comment>
<feature type="domain" description="EGF-like" evidence="8">
    <location>
        <begin position="245"/>
        <end position="284"/>
    </location>
</feature>
<dbReference type="InterPro" id="IPR045266">
    <property type="entry name" value="DOH_DOMON"/>
</dbReference>
<feature type="disulfide bond" evidence="6">
    <location>
        <begin position="642"/>
        <end position="651"/>
    </location>
</feature>
<feature type="domain" description="EGF-like" evidence="8">
    <location>
        <begin position="448"/>
        <end position="484"/>
    </location>
</feature>
<feature type="domain" description="EGF-like" evidence="8">
    <location>
        <begin position="697"/>
        <end position="737"/>
    </location>
</feature>
<feature type="domain" description="EGF-like" evidence="8">
    <location>
        <begin position="899"/>
        <end position="935"/>
    </location>
</feature>
<feature type="disulfide bond" evidence="6">
    <location>
        <begin position="560"/>
        <end position="569"/>
    </location>
</feature>
<keyword evidence="3" id="KW-0677">Repeat</keyword>
<dbReference type="SMART" id="SM00179">
    <property type="entry name" value="EGF_CA"/>
    <property type="match status" value="5"/>
</dbReference>
<feature type="domain" description="EGF-like" evidence="8">
    <location>
        <begin position="612"/>
        <end position="652"/>
    </location>
</feature>
<organism evidence="10 11">
    <name type="scientific">Rotaria sordida</name>
    <dbReference type="NCBI Taxonomy" id="392033"/>
    <lineage>
        <taxon>Eukaryota</taxon>
        <taxon>Metazoa</taxon>
        <taxon>Spiralia</taxon>
        <taxon>Gnathifera</taxon>
        <taxon>Rotifera</taxon>
        <taxon>Eurotatoria</taxon>
        <taxon>Bdelloidea</taxon>
        <taxon>Philodinida</taxon>
        <taxon>Philodinidae</taxon>
        <taxon>Rotaria</taxon>
    </lineage>
</organism>
<feature type="domain" description="EGF-like" evidence="8">
    <location>
        <begin position="368"/>
        <end position="404"/>
    </location>
</feature>
<dbReference type="SUPFAM" id="SSF57196">
    <property type="entry name" value="EGF/Laminin"/>
    <property type="match status" value="12"/>
</dbReference>
<evidence type="ECO:0000259" key="9">
    <source>
        <dbReference type="PROSITE" id="PS50836"/>
    </source>
</evidence>
<evidence type="ECO:0000313" key="10">
    <source>
        <dbReference type="EMBL" id="CAF3727659.1"/>
    </source>
</evidence>
<dbReference type="InterPro" id="IPR051022">
    <property type="entry name" value="Notch_Cell-Fate_Det"/>
</dbReference>
<gene>
    <name evidence="10" type="ORF">FNK824_LOCUS10886</name>
</gene>
<feature type="disulfide bond" evidence="6">
    <location>
        <begin position="600"/>
        <end position="609"/>
    </location>
</feature>
<feature type="disulfide bond" evidence="6">
    <location>
        <begin position="274"/>
        <end position="283"/>
    </location>
</feature>
<feature type="domain" description="EGF-like" evidence="8">
    <location>
        <begin position="738"/>
        <end position="776"/>
    </location>
</feature>
<feature type="disulfide bond" evidence="6">
    <location>
        <begin position="684"/>
        <end position="693"/>
    </location>
</feature>
<proteinExistence type="predicted"/>
<dbReference type="InterPro" id="IPR001881">
    <property type="entry name" value="EGF-like_Ca-bd_dom"/>
</dbReference>
<dbReference type="Pfam" id="PF00008">
    <property type="entry name" value="EGF"/>
    <property type="match status" value="8"/>
</dbReference>
<keyword evidence="2 7" id="KW-0732">Signal</keyword>
<feature type="domain" description="DOMON" evidence="9">
    <location>
        <begin position="38"/>
        <end position="158"/>
    </location>
</feature>
<dbReference type="PROSITE" id="PS01186">
    <property type="entry name" value="EGF_2"/>
    <property type="match status" value="7"/>
</dbReference>
<protein>
    <submittedName>
        <fullName evidence="10">Uncharacterized protein</fullName>
    </submittedName>
</protein>
<feature type="chain" id="PRO_5032543502" evidence="7">
    <location>
        <begin position="24"/>
        <end position="939"/>
    </location>
</feature>